<comment type="caution">
    <text evidence="1">The sequence shown here is derived from an EMBL/GenBank/DDBJ whole genome shotgun (WGS) entry which is preliminary data.</text>
</comment>
<dbReference type="RefSeq" id="WP_203946322.1">
    <property type="nucleotide sequence ID" value="NZ_BOOR01000034.1"/>
</dbReference>
<proteinExistence type="predicted"/>
<dbReference type="EMBL" id="BOOR01000034">
    <property type="protein sequence ID" value="GII56153.1"/>
    <property type="molecule type" value="Genomic_DNA"/>
</dbReference>
<dbReference type="AlphaFoldDB" id="A0A8J3V3K7"/>
<evidence type="ECO:0000313" key="2">
    <source>
        <dbReference type="Proteomes" id="UP000605992"/>
    </source>
</evidence>
<evidence type="ECO:0000313" key="1">
    <source>
        <dbReference type="EMBL" id="GII56153.1"/>
    </source>
</evidence>
<keyword evidence="2" id="KW-1185">Reference proteome</keyword>
<dbReference type="GO" id="GO:0030638">
    <property type="term" value="P:polyketide metabolic process"/>
    <property type="evidence" value="ECO:0007669"/>
    <property type="project" value="InterPro"/>
</dbReference>
<dbReference type="Proteomes" id="UP000605992">
    <property type="component" value="Unassembled WGS sequence"/>
</dbReference>
<reference evidence="1" key="1">
    <citation type="submission" date="2021-01" db="EMBL/GenBank/DDBJ databases">
        <title>Whole genome shotgun sequence of Planotetraspora thailandica NBRC 104271.</title>
        <authorList>
            <person name="Komaki H."/>
            <person name="Tamura T."/>
        </authorList>
    </citation>
    <scope>NUCLEOTIDE SEQUENCE</scope>
    <source>
        <strain evidence="1">NBRC 104271</strain>
    </source>
</reference>
<accession>A0A8J3V3K7</accession>
<dbReference type="InterPro" id="IPR009959">
    <property type="entry name" value="Cyclase_SnoaL-like"/>
</dbReference>
<dbReference type="Pfam" id="PF07366">
    <property type="entry name" value="SnoaL"/>
    <property type="match status" value="1"/>
</dbReference>
<evidence type="ECO:0008006" key="3">
    <source>
        <dbReference type="Google" id="ProtNLM"/>
    </source>
</evidence>
<dbReference type="InterPro" id="IPR032710">
    <property type="entry name" value="NTF2-like_dom_sf"/>
</dbReference>
<dbReference type="SUPFAM" id="SSF54427">
    <property type="entry name" value="NTF2-like"/>
    <property type="match status" value="1"/>
</dbReference>
<gene>
    <name evidence="1" type="ORF">Pth03_45420</name>
</gene>
<organism evidence="1 2">
    <name type="scientific">Planotetraspora thailandica</name>
    <dbReference type="NCBI Taxonomy" id="487172"/>
    <lineage>
        <taxon>Bacteria</taxon>
        <taxon>Bacillati</taxon>
        <taxon>Actinomycetota</taxon>
        <taxon>Actinomycetes</taxon>
        <taxon>Streptosporangiales</taxon>
        <taxon>Streptosporangiaceae</taxon>
        <taxon>Planotetraspora</taxon>
    </lineage>
</organism>
<dbReference type="Gene3D" id="3.10.450.50">
    <property type="match status" value="1"/>
</dbReference>
<name>A0A8J3V3K7_9ACTN</name>
<protein>
    <recommendedName>
        <fullName evidence="3">SnoaL-like domain-containing protein</fullName>
    </recommendedName>
</protein>
<sequence length="144" mass="15974">MSVAWEIKKRLYAAFNDHDMPRVVECYSPDGILVSPEGIAEGREQIATFYEHLIVGFSDVKITPWYEVDCDDPAVSEWMLTGTHTGPFLLPCGRYAEGSGNHIAVRGCCAARVDNGKITSHQHYYDQLELYSQLGFALACAPAT</sequence>